<gene>
    <name evidence="5" type="ORF">ACFW6T_14745</name>
</gene>
<dbReference type="PROSITE" id="PS50075">
    <property type="entry name" value="CARRIER"/>
    <property type="match status" value="1"/>
</dbReference>
<dbReference type="EMBL" id="JBHYPX010000025">
    <property type="protein sequence ID" value="MFE1353234.1"/>
    <property type="molecule type" value="Genomic_DNA"/>
</dbReference>
<dbReference type="Proteomes" id="UP001599542">
    <property type="component" value="Unassembled WGS sequence"/>
</dbReference>
<keyword evidence="6" id="KW-1185">Reference proteome</keyword>
<feature type="domain" description="Carrier" evidence="4">
    <location>
        <begin position="1"/>
        <end position="80"/>
    </location>
</feature>
<evidence type="ECO:0000256" key="2">
    <source>
        <dbReference type="ARBA" id="ARBA00022553"/>
    </source>
</evidence>
<keyword evidence="1" id="KW-0596">Phosphopantetheine</keyword>
<dbReference type="Gene3D" id="1.10.1200.10">
    <property type="entry name" value="ACP-like"/>
    <property type="match status" value="1"/>
</dbReference>
<protein>
    <submittedName>
        <fullName evidence="5">Acyl carrier protein</fullName>
    </submittedName>
</protein>
<proteinExistence type="predicted"/>
<dbReference type="Pfam" id="PF00550">
    <property type="entry name" value="PP-binding"/>
    <property type="match status" value="1"/>
</dbReference>
<keyword evidence="2" id="KW-0597">Phosphoprotein</keyword>
<accession>A0ABW6GKF1</accession>
<evidence type="ECO:0000256" key="3">
    <source>
        <dbReference type="SAM" id="MobiDB-lite"/>
    </source>
</evidence>
<sequence length="113" mass="11864">MQERVREFVIASITAMNYDVDRITGDTDLGPTGIGLESLALAELSVRVEDEFGVKFELEEMGTTALMTLDQFTADVTRRIAAAAPGSADATDTTDATGTARSGDTARTTGTAA</sequence>
<dbReference type="InterPro" id="IPR036736">
    <property type="entry name" value="ACP-like_sf"/>
</dbReference>
<evidence type="ECO:0000313" key="5">
    <source>
        <dbReference type="EMBL" id="MFE1353234.1"/>
    </source>
</evidence>
<dbReference type="SUPFAM" id="SSF47336">
    <property type="entry name" value="ACP-like"/>
    <property type="match status" value="1"/>
</dbReference>
<dbReference type="InterPro" id="IPR009081">
    <property type="entry name" value="PP-bd_ACP"/>
</dbReference>
<dbReference type="InterPro" id="IPR006162">
    <property type="entry name" value="Ppantetheine_attach_site"/>
</dbReference>
<name>A0ABW6GKF1_9ACTN</name>
<comment type="caution">
    <text evidence="5">The sequence shown here is derived from an EMBL/GenBank/DDBJ whole genome shotgun (WGS) entry which is preliminary data.</text>
</comment>
<dbReference type="RefSeq" id="WP_380328288.1">
    <property type="nucleotide sequence ID" value="NZ_JBHYPW010000047.1"/>
</dbReference>
<feature type="region of interest" description="Disordered" evidence="3">
    <location>
        <begin position="83"/>
        <end position="113"/>
    </location>
</feature>
<evidence type="ECO:0000259" key="4">
    <source>
        <dbReference type="PROSITE" id="PS50075"/>
    </source>
</evidence>
<reference evidence="5 6" key="1">
    <citation type="submission" date="2024-09" db="EMBL/GenBank/DDBJ databases">
        <title>The Natural Products Discovery Center: Release of the First 8490 Sequenced Strains for Exploring Actinobacteria Biosynthetic Diversity.</title>
        <authorList>
            <person name="Kalkreuter E."/>
            <person name="Kautsar S.A."/>
            <person name="Yang D."/>
            <person name="Bader C.D."/>
            <person name="Teijaro C.N."/>
            <person name="Fluegel L."/>
            <person name="Davis C.M."/>
            <person name="Simpson J.R."/>
            <person name="Lauterbach L."/>
            <person name="Steele A.D."/>
            <person name="Gui C."/>
            <person name="Meng S."/>
            <person name="Li G."/>
            <person name="Viehrig K."/>
            <person name="Ye F."/>
            <person name="Su P."/>
            <person name="Kiefer A.F."/>
            <person name="Nichols A."/>
            <person name="Cepeda A.J."/>
            <person name="Yan W."/>
            <person name="Fan B."/>
            <person name="Jiang Y."/>
            <person name="Adhikari A."/>
            <person name="Zheng C.-J."/>
            <person name="Schuster L."/>
            <person name="Cowan T.M."/>
            <person name="Smanski M.J."/>
            <person name="Chevrette M.G."/>
            <person name="De Carvalho L.P.S."/>
            <person name="Shen B."/>
        </authorList>
    </citation>
    <scope>NUCLEOTIDE SEQUENCE [LARGE SCALE GENOMIC DNA]</scope>
    <source>
        <strain evidence="5 6">NPDC058753</strain>
    </source>
</reference>
<evidence type="ECO:0000256" key="1">
    <source>
        <dbReference type="ARBA" id="ARBA00022450"/>
    </source>
</evidence>
<dbReference type="PROSITE" id="PS00012">
    <property type="entry name" value="PHOSPHOPANTETHEINE"/>
    <property type="match status" value="1"/>
</dbReference>
<organism evidence="5 6">
    <name type="scientific">Kitasatospora phosalacinea</name>
    <dbReference type="NCBI Taxonomy" id="2065"/>
    <lineage>
        <taxon>Bacteria</taxon>
        <taxon>Bacillati</taxon>
        <taxon>Actinomycetota</taxon>
        <taxon>Actinomycetes</taxon>
        <taxon>Kitasatosporales</taxon>
        <taxon>Streptomycetaceae</taxon>
        <taxon>Kitasatospora</taxon>
    </lineage>
</organism>
<evidence type="ECO:0000313" key="6">
    <source>
        <dbReference type="Proteomes" id="UP001599542"/>
    </source>
</evidence>